<dbReference type="AlphaFoldDB" id="A0AB39KYF6"/>
<name>A0AB39KYF6_9MICC</name>
<dbReference type="Pfam" id="PF07275">
    <property type="entry name" value="ArdA"/>
    <property type="match status" value="1"/>
</dbReference>
<sequence length="195" mass="21978">MNHEMTPNSTPEREHDPDTTPAIYVASLADYVNGRLHGTWIDATIGADAIHREIEAMLATSKEPAPEEWAIHDYENFGPLRLGEYDSIERVAAIAEHIKEKGPAFAAWLDYTGLDQEDWTYFDDAYLGEYETLDVYTEQLIDDLGYARILDESLPESIRSYVKIDGHAMAQDLEASGDVFTVESDSGVYVFSSRY</sequence>
<dbReference type="EMBL" id="CP163302">
    <property type="protein sequence ID" value="XDP43747.1"/>
    <property type="molecule type" value="Genomic_DNA"/>
</dbReference>
<proteinExistence type="predicted"/>
<dbReference type="KEGG" id="spue:AB5L97_10485"/>
<protein>
    <submittedName>
        <fullName evidence="1">Antirestriction protein ArdA</fullName>
    </submittedName>
</protein>
<dbReference type="RefSeq" id="WP_369044672.1">
    <property type="nucleotide sequence ID" value="NZ_CP163302.1"/>
</dbReference>
<dbReference type="InterPro" id="IPR009899">
    <property type="entry name" value="ArdA"/>
</dbReference>
<accession>A0AB39KYF6</accession>
<gene>
    <name evidence="1" type="ORF">AB5L97_10485</name>
</gene>
<organism evidence="1">
    <name type="scientific">Sinomonas puerhi</name>
    <dbReference type="NCBI Taxonomy" id="3238584"/>
    <lineage>
        <taxon>Bacteria</taxon>
        <taxon>Bacillati</taxon>
        <taxon>Actinomycetota</taxon>
        <taxon>Actinomycetes</taxon>
        <taxon>Micrococcales</taxon>
        <taxon>Micrococcaceae</taxon>
        <taxon>Sinomonas</taxon>
    </lineage>
</organism>
<dbReference type="InterPro" id="IPR041895">
    <property type="entry name" value="ArdA_dom1"/>
</dbReference>
<evidence type="ECO:0000313" key="1">
    <source>
        <dbReference type="EMBL" id="XDP43747.1"/>
    </source>
</evidence>
<dbReference type="Gene3D" id="3.10.20.480">
    <property type="entry name" value="Antirestriction protein ArdA, domain 1"/>
    <property type="match status" value="1"/>
</dbReference>
<reference evidence="1" key="1">
    <citation type="submission" date="2024-07" db="EMBL/GenBank/DDBJ databases">
        <authorList>
            <person name="fu j."/>
        </authorList>
    </citation>
    <scope>NUCLEOTIDE SEQUENCE</scope>
    <source>
        <strain evidence="1">P10A9</strain>
    </source>
</reference>